<dbReference type="EMBL" id="CP036262">
    <property type="protein sequence ID" value="QDS94872.1"/>
    <property type="molecule type" value="Genomic_DNA"/>
</dbReference>
<evidence type="ECO:0000256" key="1">
    <source>
        <dbReference type="SAM" id="Phobius"/>
    </source>
</evidence>
<evidence type="ECO:0000313" key="3">
    <source>
        <dbReference type="Proteomes" id="UP000320672"/>
    </source>
</evidence>
<feature type="transmembrane region" description="Helical" evidence="1">
    <location>
        <begin position="12"/>
        <end position="31"/>
    </location>
</feature>
<keyword evidence="1" id="KW-1133">Transmembrane helix</keyword>
<dbReference type="KEGG" id="rml:FF011L_36540"/>
<dbReference type="AlphaFoldDB" id="A0A517MJ03"/>
<reference evidence="2 3" key="1">
    <citation type="submission" date="2019-02" db="EMBL/GenBank/DDBJ databases">
        <title>Deep-cultivation of Planctomycetes and their phenomic and genomic characterization uncovers novel biology.</title>
        <authorList>
            <person name="Wiegand S."/>
            <person name="Jogler M."/>
            <person name="Boedeker C."/>
            <person name="Pinto D."/>
            <person name="Vollmers J."/>
            <person name="Rivas-Marin E."/>
            <person name="Kohn T."/>
            <person name="Peeters S.H."/>
            <person name="Heuer A."/>
            <person name="Rast P."/>
            <person name="Oberbeckmann S."/>
            <person name="Bunk B."/>
            <person name="Jeske O."/>
            <person name="Meyerdierks A."/>
            <person name="Storesund J.E."/>
            <person name="Kallscheuer N."/>
            <person name="Luecker S."/>
            <person name="Lage O.M."/>
            <person name="Pohl T."/>
            <person name="Merkel B.J."/>
            <person name="Hornburger P."/>
            <person name="Mueller R.-W."/>
            <person name="Bruemmer F."/>
            <person name="Labrenz M."/>
            <person name="Spormann A.M."/>
            <person name="Op den Camp H."/>
            <person name="Overmann J."/>
            <person name="Amann R."/>
            <person name="Jetten M.S.M."/>
            <person name="Mascher T."/>
            <person name="Medema M.H."/>
            <person name="Devos D.P."/>
            <person name="Kaster A.-K."/>
            <person name="Ovreas L."/>
            <person name="Rohde M."/>
            <person name="Galperin M.Y."/>
            <person name="Jogler C."/>
        </authorList>
    </citation>
    <scope>NUCLEOTIDE SEQUENCE [LARGE SCALE GENOMIC DNA]</scope>
    <source>
        <strain evidence="2 3">FF011L</strain>
    </source>
</reference>
<dbReference type="OrthoDB" id="286647at2"/>
<dbReference type="Proteomes" id="UP000320672">
    <property type="component" value="Chromosome"/>
</dbReference>
<accession>A0A517MJ03</accession>
<dbReference type="RefSeq" id="WP_145352818.1">
    <property type="nucleotide sequence ID" value="NZ_CP036262.1"/>
</dbReference>
<keyword evidence="3" id="KW-1185">Reference proteome</keyword>
<sequence length="86" mass="9789">MQNLTNPKMIWLKGGLFIGMGILASGLLLASRPDLRSVVLLAISIWAFCRAYYFAFYVIERYVDPSYRFAGLVHFARYALFGHPPD</sequence>
<gene>
    <name evidence="2" type="ORF">FF011L_36540</name>
</gene>
<organism evidence="2 3">
    <name type="scientific">Roseimaritima multifibrata</name>
    <dbReference type="NCBI Taxonomy" id="1930274"/>
    <lineage>
        <taxon>Bacteria</taxon>
        <taxon>Pseudomonadati</taxon>
        <taxon>Planctomycetota</taxon>
        <taxon>Planctomycetia</taxon>
        <taxon>Pirellulales</taxon>
        <taxon>Pirellulaceae</taxon>
        <taxon>Roseimaritima</taxon>
    </lineage>
</organism>
<evidence type="ECO:0000313" key="2">
    <source>
        <dbReference type="EMBL" id="QDS94872.1"/>
    </source>
</evidence>
<proteinExistence type="predicted"/>
<feature type="transmembrane region" description="Helical" evidence="1">
    <location>
        <begin position="37"/>
        <end position="59"/>
    </location>
</feature>
<name>A0A517MJ03_9BACT</name>
<keyword evidence="1" id="KW-0812">Transmembrane</keyword>
<protein>
    <submittedName>
        <fullName evidence="2">Uncharacterized protein</fullName>
    </submittedName>
</protein>
<keyword evidence="1" id="KW-0472">Membrane</keyword>